<feature type="non-terminal residue" evidence="3">
    <location>
        <position position="302"/>
    </location>
</feature>
<accession>A0ABW3CJM0</accession>
<dbReference type="InterPro" id="IPR000683">
    <property type="entry name" value="Gfo/Idh/MocA-like_OxRdtase_N"/>
</dbReference>
<protein>
    <submittedName>
        <fullName evidence="3">Gfo/Idh/MocA family protein</fullName>
    </submittedName>
</protein>
<evidence type="ECO:0000313" key="4">
    <source>
        <dbReference type="Proteomes" id="UP001597083"/>
    </source>
</evidence>
<dbReference type="InterPro" id="IPR036291">
    <property type="entry name" value="NAD(P)-bd_dom_sf"/>
</dbReference>
<keyword evidence="4" id="KW-1185">Reference proteome</keyword>
<evidence type="ECO:0000259" key="1">
    <source>
        <dbReference type="Pfam" id="PF01408"/>
    </source>
</evidence>
<dbReference type="Gene3D" id="3.30.360.10">
    <property type="entry name" value="Dihydrodipicolinate Reductase, domain 2"/>
    <property type="match status" value="1"/>
</dbReference>
<sequence length="302" mass="32904">RLADAVIIATPDALHVEPAVAAAELGYHILLEKPMAPTAEGCALIVDAVRKAGVLFAVCHVLRYTPYTTVVKREVAAGRIGDIMSVQHLEPVGFWHHAHSYVRGNWRRADESSPMLLAKSCHDLDWLQFIVDRPIRRLSSFGGLSHFTERNRPAGAADRCVDCSVEASCPYSARRVYLSLYAAGRRKWPLDVIVHDVTEEDLLQALRTGPYGRCVYACDNDVVDHQVVAMEFAGGATGTFTMTGFNTGGPRRTQIFGTRGELHTDGRTVTIHDFLSGEREVIDPRTAAGAIGDATARGGHSG</sequence>
<dbReference type="InterPro" id="IPR055170">
    <property type="entry name" value="GFO_IDH_MocA-like_dom"/>
</dbReference>
<dbReference type="Gene3D" id="3.40.50.720">
    <property type="entry name" value="NAD(P)-binding Rossmann-like Domain"/>
    <property type="match status" value="1"/>
</dbReference>
<feature type="domain" description="GFO/IDH/MocA-like oxidoreductase" evidence="2">
    <location>
        <begin position="71"/>
        <end position="262"/>
    </location>
</feature>
<dbReference type="PANTHER" id="PTHR43377">
    <property type="entry name" value="BILIVERDIN REDUCTASE A"/>
    <property type="match status" value="1"/>
</dbReference>
<dbReference type="InterPro" id="IPR051450">
    <property type="entry name" value="Gfo/Idh/MocA_Oxidoreductases"/>
</dbReference>
<dbReference type="SUPFAM" id="SSF51735">
    <property type="entry name" value="NAD(P)-binding Rossmann-fold domains"/>
    <property type="match status" value="1"/>
</dbReference>
<name>A0ABW3CJM0_9ACTN</name>
<dbReference type="SUPFAM" id="SSF55347">
    <property type="entry name" value="Glyceraldehyde-3-phosphate dehydrogenase-like, C-terminal domain"/>
    <property type="match status" value="1"/>
</dbReference>
<organism evidence="3 4">
    <name type="scientific">Actinomadura adrarensis</name>
    <dbReference type="NCBI Taxonomy" id="1819600"/>
    <lineage>
        <taxon>Bacteria</taxon>
        <taxon>Bacillati</taxon>
        <taxon>Actinomycetota</taxon>
        <taxon>Actinomycetes</taxon>
        <taxon>Streptosporangiales</taxon>
        <taxon>Thermomonosporaceae</taxon>
        <taxon>Actinomadura</taxon>
    </lineage>
</organism>
<feature type="non-terminal residue" evidence="3">
    <location>
        <position position="1"/>
    </location>
</feature>
<dbReference type="Proteomes" id="UP001597083">
    <property type="component" value="Unassembled WGS sequence"/>
</dbReference>
<proteinExistence type="predicted"/>
<dbReference type="Pfam" id="PF01408">
    <property type="entry name" value="GFO_IDH_MocA"/>
    <property type="match status" value="1"/>
</dbReference>
<reference evidence="4" key="1">
    <citation type="journal article" date="2019" name="Int. J. Syst. Evol. Microbiol.">
        <title>The Global Catalogue of Microorganisms (GCM) 10K type strain sequencing project: providing services to taxonomists for standard genome sequencing and annotation.</title>
        <authorList>
            <consortium name="The Broad Institute Genomics Platform"/>
            <consortium name="The Broad Institute Genome Sequencing Center for Infectious Disease"/>
            <person name="Wu L."/>
            <person name="Ma J."/>
        </authorList>
    </citation>
    <scope>NUCLEOTIDE SEQUENCE [LARGE SCALE GENOMIC DNA]</scope>
    <source>
        <strain evidence="4">JCM 31696</strain>
    </source>
</reference>
<evidence type="ECO:0000259" key="2">
    <source>
        <dbReference type="Pfam" id="PF22725"/>
    </source>
</evidence>
<gene>
    <name evidence="3" type="ORF">ACFQ07_20365</name>
</gene>
<dbReference type="EMBL" id="JBHTIR010003055">
    <property type="protein sequence ID" value="MFD0854603.1"/>
    <property type="molecule type" value="Genomic_DNA"/>
</dbReference>
<feature type="domain" description="Gfo/Idh/MocA-like oxidoreductase N-terminal" evidence="1">
    <location>
        <begin position="4"/>
        <end position="59"/>
    </location>
</feature>
<dbReference type="PANTHER" id="PTHR43377:SF2">
    <property type="entry name" value="BINDING ROSSMANN FOLD OXIDOREDUCTASE, PUTATIVE (AFU_ORTHOLOGUE AFUA_4G00560)-RELATED"/>
    <property type="match status" value="1"/>
</dbReference>
<evidence type="ECO:0000313" key="3">
    <source>
        <dbReference type="EMBL" id="MFD0854603.1"/>
    </source>
</evidence>
<comment type="caution">
    <text evidence="3">The sequence shown here is derived from an EMBL/GenBank/DDBJ whole genome shotgun (WGS) entry which is preliminary data.</text>
</comment>
<dbReference type="Pfam" id="PF22725">
    <property type="entry name" value="GFO_IDH_MocA_C3"/>
    <property type="match status" value="1"/>
</dbReference>